<dbReference type="Proteomes" id="UP000241848">
    <property type="component" value="Unassembled WGS sequence"/>
</dbReference>
<accession>A0A2T2WEM2</accession>
<dbReference type="AlphaFoldDB" id="A0A2T2WEM2"/>
<evidence type="ECO:0000313" key="2">
    <source>
        <dbReference type="Proteomes" id="UP000241848"/>
    </source>
</evidence>
<dbReference type="EMBL" id="PXYV01000053">
    <property type="protein sequence ID" value="PSR20691.1"/>
    <property type="molecule type" value="Genomic_DNA"/>
</dbReference>
<reference evidence="1 2" key="1">
    <citation type="journal article" date="2014" name="BMC Genomics">
        <title>Comparison of environmental and isolate Sulfobacillus genomes reveals diverse carbon, sulfur, nitrogen, and hydrogen metabolisms.</title>
        <authorList>
            <person name="Justice N.B."/>
            <person name="Norman A."/>
            <person name="Brown C.T."/>
            <person name="Singh A."/>
            <person name="Thomas B.C."/>
            <person name="Banfield J.F."/>
        </authorList>
    </citation>
    <scope>NUCLEOTIDE SEQUENCE [LARGE SCALE GENOMIC DNA]</scope>
    <source>
        <strain evidence="1">AMDSBA3</strain>
    </source>
</reference>
<organism evidence="1 2">
    <name type="scientific">Sulfobacillus acidophilus</name>
    <dbReference type="NCBI Taxonomy" id="53633"/>
    <lineage>
        <taxon>Bacteria</taxon>
        <taxon>Bacillati</taxon>
        <taxon>Bacillota</taxon>
        <taxon>Clostridia</taxon>
        <taxon>Eubacteriales</taxon>
        <taxon>Clostridiales Family XVII. Incertae Sedis</taxon>
        <taxon>Sulfobacillus</taxon>
    </lineage>
</organism>
<sequence>MENETVVSEINYLLEHLEQLLAAARRLPWGHSVLIDAEQVRTIIDQVRHALPESMRQAEWVLRERDRILEEAGHNADQVMNDALERVHALALDSQVVKEAQIRAEAIIEEAEKRAQEIHRGAISYADEVLAGLDDQIAKLQMSVRQDRQSLRPRSSA</sequence>
<evidence type="ECO:0008006" key="3">
    <source>
        <dbReference type="Google" id="ProtNLM"/>
    </source>
</evidence>
<proteinExistence type="predicted"/>
<evidence type="ECO:0000313" key="1">
    <source>
        <dbReference type="EMBL" id="PSR20691.1"/>
    </source>
</evidence>
<name>A0A2T2WEM2_9FIRM</name>
<comment type="caution">
    <text evidence="1">The sequence shown here is derived from an EMBL/GenBank/DDBJ whole genome shotgun (WGS) entry which is preliminary data.</text>
</comment>
<protein>
    <recommendedName>
        <fullName evidence="3">ATPase</fullName>
    </recommendedName>
</protein>
<gene>
    <name evidence="1" type="ORF">C7B45_13705</name>
</gene>